<evidence type="ECO:0000313" key="3">
    <source>
        <dbReference type="EMBL" id="KAF5390812.1"/>
    </source>
</evidence>
<evidence type="ECO:0008006" key="5">
    <source>
        <dbReference type="Google" id="ProtNLM"/>
    </source>
</evidence>
<keyword evidence="2" id="KW-1133">Transmembrane helix</keyword>
<feature type="transmembrane region" description="Helical" evidence="2">
    <location>
        <begin position="97"/>
        <end position="116"/>
    </location>
</feature>
<accession>A0A8H5HWM5</accession>
<dbReference type="AlphaFoldDB" id="A0A8H5HWM5"/>
<reference evidence="3 4" key="1">
    <citation type="journal article" date="2020" name="ISME J.">
        <title>Uncovering the hidden diversity of litter-decomposition mechanisms in mushroom-forming fungi.</title>
        <authorList>
            <person name="Floudas D."/>
            <person name="Bentzer J."/>
            <person name="Ahren D."/>
            <person name="Johansson T."/>
            <person name="Persson P."/>
            <person name="Tunlid A."/>
        </authorList>
    </citation>
    <scope>NUCLEOTIDE SEQUENCE [LARGE SCALE GENOMIC DNA]</scope>
    <source>
        <strain evidence="3 4">CBS 406.79</strain>
    </source>
</reference>
<feature type="region of interest" description="Disordered" evidence="1">
    <location>
        <begin position="1"/>
        <end position="22"/>
    </location>
</feature>
<keyword evidence="4" id="KW-1185">Reference proteome</keyword>
<feature type="transmembrane region" description="Helical" evidence="2">
    <location>
        <begin position="512"/>
        <end position="534"/>
    </location>
</feature>
<protein>
    <recommendedName>
        <fullName evidence="5">Transmembrane protein</fullName>
    </recommendedName>
</protein>
<proteinExistence type="predicted"/>
<feature type="transmembrane region" description="Helical" evidence="2">
    <location>
        <begin position="136"/>
        <end position="157"/>
    </location>
</feature>
<feature type="transmembrane region" description="Helical" evidence="2">
    <location>
        <begin position="61"/>
        <end position="85"/>
    </location>
</feature>
<organism evidence="3 4">
    <name type="scientific">Collybiopsis confluens</name>
    <dbReference type="NCBI Taxonomy" id="2823264"/>
    <lineage>
        <taxon>Eukaryota</taxon>
        <taxon>Fungi</taxon>
        <taxon>Dikarya</taxon>
        <taxon>Basidiomycota</taxon>
        <taxon>Agaricomycotina</taxon>
        <taxon>Agaricomycetes</taxon>
        <taxon>Agaricomycetidae</taxon>
        <taxon>Agaricales</taxon>
        <taxon>Marasmiineae</taxon>
        <taxon>Omphalotaceae</taxon>
        <taxon>Collybiopsis</taxon>
    </lineage>
</organism>
<keyword evidence="2" id="KW-0812">Transmembrane</keyword>
<feature type="transmembrane region" description="Helical" evidence="2">
    <location>
        <begin position="164"/>
        <end position="185"/>
    </location>
</feature>
<gene>
    <name evidence="3" type="ORF">D9757_004517</name>
</gene>
<dbReference type="EMBL" id="JAACJN010000013">
    <property type="protein sequence ID" value="KAF5390812.1"/>
    <property type="molecule type" value="Genomic_DNA"/>
</dbReference>
<dbReference type="Proteomes" id="UP000518752">
    <property type="component" value="Unassembled WGS sequence"/>
</dbReference>
<feature type="compositionally biased region" description="Low complexity" evidence="1">
    <location>
        <begin position="1"/>
        <end position="10"/>
    </location>
</feature>
<keyword evidence="2" id="KW-0472">Membrane</keyword>
<dbReference type="OrthoDB" id="3158487at2759"/>
<comment type="caution">
    <text evidence="3">The sequence shown here is derived from an EMBL/GenBank/DDBJ whole genome shotgun (WGS) entry which is preliminary data.</text>
</comment>
<sequence length="595" mass="65016">MEEPLLAPSRNPSPPPGYYPHPTDHTFPKGVPVCSENVLNVDMDDTSLRPHLGISDIRGGYIAIMSLFLLAVVIACMNHVVFSRLDAKELGNHSSQFWVTVLKNVFPAAVAFLLFTNLRNCLSQVALYHIQLDSHSIGVVNFMTSPPGLLSTLIVLFKSSMRASIISFAFLAAITQAVALTSLFVPGTLTVVPSPSHTQPLEVPTIDLNLVDVAQSVSRVISDDNTSFTPSQRWNQVVRRAALSNTAPEWDPPVGCGSACFYTFSYSAPALNCQQLSKKDIWPDGANSSNSRLVFGAGGYTYTFYNSTDFATTYGNRSSRVDLEVIYMENFNTTLEASVPMQTGEINPQQWSPVGVHCTYVSNVTYEATTSFSNNTQVTSIHLKDWYNANSLWLAPASDIGIASYSLIQSFTSLLTGYAYFMPFGSLDFIRTNSQVIDSTLLFNITAIGGDPHSDLGFFSFSLSPSLRGNLSAGLQDLLANVTLAFINEMMATTYVEASVTPNSSEYQYISWRLGLIYGVVFGFSLVVIVYGIFCLQKNGTVAVFDLQHILEMTATSTRLHECAAHSDFGSTMVRSSSGIPNGTRRRIVVLEVSD</sequence>
<name>A0A8H5HWM5_9AGAR</name>
<evidence type="ECO:0000256" key="1">
    <source>
        <dbReference type="SAM" id="MobiDB-lite"/>
    </source>
</evidence>
<evidence type="ECO:0000256" key="2">
    <source>
        <dbReference type="SAM" id="Phobius"/>
    </source>
</evidence>
<evidence type="ECO:0000313" key="4">
    <source>
        <dbReference type="Proteomes" id="UP000518752"/>
    </source>
</evidence>